<feature type="region of interest" description="Disordered" evidence="9">
    <location>
        <begin position="694"/>
        <end position="716"/>
    </location>
</feature>
<sequence length="1045" mass="118379">MAVNHWSKEDIELLASIDFCKQRKVEPKENRLKFMILLRGVSNPDVVKDHLIELWRKYGYQSEDTDQTISSVDMLSKGSAYMVKLPGEMHKAIKTRVDQHVNNETSQFIIKLIEDSEEQKRNTGQSKNDSLTKEDERGVKRGKQLEKADNSLPLSKKPRLSKDDSSATVIQHSAASGSRKSRPPAEKPAVTSAEATDGVATCNGKEIIQAKPQVPPLDPSDQETNGDNWAKHWKSVENKHNREIAHIQELWQAEVEKLSIKEAEAQATIRDLKVQIKHLNEARKTREEGERETHEKDANISLETRQFEDLEEIYRLTKENKEIRKFATFANLDLPGSLHLGHDTADDAMDQIQFELSSISYHRNTSQQLFPKIFAMSGDLRNLILSAFGSDIETASGRNDVETIMKKFDAHICIRVFVLAALKDWVFMSSFPNFAPSNPRILLNYRHIISRIGECHAINIGQRTNLVDGKDRLYSLDMAAHRAIIEGKWFKEESIPRRATDFAARLSNAMAPLFATTSDNIEDGLFHTWGEHPECWKDRRAHLQEIFQTALTLKANSVITKSRYEFVIYPVGTTFVDDITARKHSSGSKSCSSWIHASFHIYDTATGGNIKESALVQTQNFLRKTAEERIGAKYSKVLLFPKKSSEAVSSRITELAENSKPDCRSTGQSSKGVQLGTSQLSTVANTYDSDIKAHNSVETEDFSNSDRSGDPPLPRCEQCDKEFPALASLRTHEKNRSCTKCPECGRRFNRASTLRNHQKAEHSEYCRPKRGEQMTELSAEPIRPQPSAMVDQQNSRYHEDILAAVARTFSPTYQRVETQHKAQLIDTPRPDSITKPQTAPEESHQNIPREKRIETETVDPKPKCSHCERTFVDITKLYRHLKLSELYRAYMCLSLTQVSEVCSLDCLVCNEKFNSLDDRRHHQRAEHSKIRNLMEGEGRVAPEPQTPSVPPEKPNTKSLTPTRTPSTTGARSHDRSRLSHHIALSARWLVTDDSKAGKSRYKKTPSRETEGSDADDMLSPSEMVKVNRAQRRTTRSSNGAEMRNG</sequence>
<dbReference type="STRING" id="1432307.W9C9A1"/>
<reference evidence="11 12" key="1">
    <citation type="journal article" date="2014" name="Genome Announc.">
        <title>Draft genome sequence of Sclerotinia borealis, a psychrophilic plant pathogenic fungus.</title>
        <authorList>
            <person name="Mardanov A.V."/>
            <person name="Beletsky A.V."/>
            <person name="Kadnikov V.V."/>
            <person name="Ignatov A.N."/>
            <person name="Ravin N.V."/>
        </authorList>
    </citation>
    <scope>NUCLEOTIDE SEQUENCE [LARGE SCALE GENOMIC DNA]</scope>
    <source>
        <strain evidence="12">F-4157</strain>
    </source>
</reference>
<evidence type="ECO:0000256" key="9">
    <source>
        <dbReference type="SAM" id="MobiDB-lite"/>
    </source>
</evidence>
<dbReference type="AlphaFoldDB" id="W9C9A1"/>
<keyword evidence="8" id="KW-0175">Coiled coil</keyword>
<feature type="compositionally biased region" description="Polar residues" evidence="9">
    <location>
        <begin position="665"/>
        <end position="677"/>
    </location>
</feature>
<feature type="region of interest" description="Disordered" evidence="9">
    <location>
        <begin position="209"/>
        <end position="228"/>
    </location>
</feature>
<dbReference type="PANTHER" id="PTHR24406">
    <property type="entry name" value="TRANSCRIPTIONAL REPRESSOR CTCFL-RELATED"/>
    <property type="match status" value="1"/>
</dbReference>
<dbReference type="Pfam" id="PF00096">
    <property type="entry name" value="zf-C2H2"/>
    <property type="match status" value="1"/>
</dbReference>
<proteinExistence type="predicted"/>
<evidence type="ECO:0000256" key="3">
    <source>
        <dbReference type="ARBA" id="ARBA00022737"/>
    </source>
</evidence>
<feature type="region of interest" description="Disordered" evidence="9">
    <location>
        <begin position="918"/>
        <end position="980"/>
    </location>
</feature>
<evidence type="ECO:0000256" key="8">
    <source>
        <dbReference type="SAM" id="Coils"/>
    </source>
</evidence>
<dbReference type="PROSITE" id="PS50157">
    <property type="entry name" value="ZINC_FINGER_C2H2_2"/>
    <property type="match status" value="2"/>
</dbReference>
<evidence type="ECO:0000256" key="1">
    <source>
        <dbReference type="ARBA" id="ARBA00004123"/>
    </source>
</evidence>
<accession>W9C9A1</accession>
<feature type="compositionally biased region" description="Basic and acidic residues" evidence="9">
    <location>
        <begin position="130"/>
        <end position="149"/>
    </location>
</feature>
<name>W9C9A1_SCLBF</name>
<keyword evidence="12" id="KW-1185">Reference proteome</keyword>
<dbReference type="InterPro" id="IPR013087">
    <property type="entry name" value="Znf_C2H2_type"/>
</dbReference>
<keyword evidence="3" id="KW-0677">Repeat</keyword>
<feature type="region of interest" description="Disordered" evidence="9">
    <location>
        <begin position="827"/>
        <end position="860"/>
    </location>
</feature>
<feature type="compositionally biased region" description="Basic and acidic residues" evidence="9">
    <location>
        <begin position="918"/>
        <end position="940"/>
    </location>
</feature>
<feature type="coiled-coil region" evidence="8">
    <location>
        <begin position="255"/>
        <end position="282"/>
    </location>
</feature>
<feature type="domain" description="C2H2-type" evidence="10">
    <location>
        <begin position="739"/>
        <end position="763"/>
    </location>
</feature>
<feature type="region of interest" description="Disordered" evidence="9">
    <location>
        <begin position="118"/>
        <end position="197"/>
    </location>
</feature>
<evidence type="ECO:0000256" key="4">
    <source>
        <dbReference type="ARBA" id="ARBA00022771"/>
    </source>
</evidence>
<feature type="domain" description="C2H2-type" evidence="10">
    <location>
        <begin position="904"/>
        <end position="932"/>
    </location>
</feature>
<keyword evidence="6" id="KW-0539">Nucleus</keyword>
<dbReference type="SUPFAM" id="SSF57667">
    <property type="entry name" value="beta-beta-alpha zinc fingers"/>
    <property type="match status" value="1"/>
</dbReference>
<comment type="subcellular location">
    <subcellularLocation>
        <location evidence="1">Nucleus</location>
    </subcellularLocation>
</comment>
<comment type="caution">
    <text evidence="11">The sequence shown here is derived from an EMBL/GenBank/DDBJ whole genome shotgun (WGS) entry which is preliminary data.</text>
</comment>
<keyword evidence="4 7" id="KW-0863">Zinc-finger</keyword>
<evidence type="ECO:0000313" key="12">
    <source>
        <dbReference type="Proteomes" id="UP000019487"/>
    </source>
</evidence>
<dbReference type="GO" id="GO:0008270">
    <property type="term" value="F:zinc ion binding"/>
    <property type="evidence" value="ECO:0007669"/>
    <property type="project" value="UniProtKB-KW"/>
</dbReference>
<dbReference type="InterPro" id="IPR050888">
    <property type="entry name" value="ZnF_C2H2-type_TF"/>
</dbReference>
<dbReference type="InterPro" id="IPR036236">
    <property type="entry name" value="Znf_C2H2_sf"/>
</dbReference>
<keyword evidence="5" id="KW-0862">Zinc</keyword>
<protein>
    <recommendedName>
        <fullName evidence="10">C2H2-type domain-containing protein</fullName>
    </recommendedName>
</protein>
<feature type="region of interest" description="Disordered" evidence="9">
    <location>
        <begin position="658"/>
        <end position="677"/>
    </location>
</feature>
<dbReference type="GO" id="GO:0005634">
    <property type="term" value="C:nucleus"/>
    <property type="evidence" value="ECO:0007669"/>
    <property type="project" value="UniProtKB-SubCell"/>
</dbReference>
<feature type="compositionally biased region" description="Polar residues" evidence="9">
    <location>
        <begin position="956"/>
        <end position="970"/>
    </location>
</feature>
<evidence type="ECO:0000313" key="11">
    <source>
        <dbReference type="EMBL" id="ESZ92421.1"/>
    </source>
</evidence>
<gene>
    <name evidence="11" type="ORF">SBOR_7180</name>
</gene>
<evidence type="ECO:0000256" key="6">
    <source>
        <dbReference type="ARBA" id="ARBA00023242"/>
    </source>
</evidence>
<feature type="region of interest" description="Disordered" evidence="9">
    <location>
        <begin position="993"/>
        <end position="1045"/>
    </location>
</feature>
<evidence type="ECO:0000256" key="7">
    <source>
        <dbReference type="PROSITE-ProRule" id="PRU00042"/>
    </source>
</evidence>
<evidence type="ECO:0000256" key="2">
    <source>
        <dbReference type="ARBA" id="ARBA00022723"/>
    </source>
</evidence>
<dbReference type="HOGENOM" id="CLU_336833_0_0_1"/>
<dbReference type="EMBL" id="AYSA01000387">
    <property type="protein sequence ID" value="ESZ92421.1"/>
    <property type="molecule type" value="Genomic_DNA"/>
</dbReference>
<dbReference type="SMART" id="SM00355">
    <property type="entry name" value="ZnF_C2H2"/>
    <property type="match status" value="4"/>
</dbReference>
<dbReference type="Gene3D" id="3.30.160.60">
    <property type="entry name" value="Classic Zinc Finger"/>
    <property type="match status" value="2"/>
</dbReference>
<feature type="compositionally biased region" description="Basic and acidic residues" evidence="9">
    <location>
        <begin position="841"/>
        <end position="860"/>
    </location>
</feature>
<organism evidence="11 12">
    <name type="scientific">Sclerotinia borealis (strain F-4128)</name>
    <dbReference type="NCBI Taxonomy" id="1432307"/>
    <lineage>
        <taxon>Eukaryota</taxon>
        <taxon>Fungi</taxon>
        <taxon>Dikarya</taxon>
        <taxon>Ascomycota</taxon>
        <taxon>Pezizomycotina</taxon>
        <taxon>Leotiomycetes</taxon>
        <taxon>Helotiales</taxon>
        <taxon>Sclerotiniaceae</taxon>
        <taxon>Sclerotinia</taxon>
    </lineage>
</organism>
<dbReference type="PROSITE" id="PS00028">
    <property type="entry name" value="ZINC_FINGER_C2H2_1"/>
    <property type="match status" value="2"/>
</dbReference>
<dbReference type="OrthoDB" id="303107at2759"/>
<evidence type="ECO:0000256" key="5">
    <source>
        <dbReference type="ARBA" id="ARBA00022833"/>
    </source>
</evidence>
<keyword evidence="2" id="KW-0479">Metal-binding</keyword>
<feature type="compositionally biased region" description="Pro residues" evidence="9">
    <location>
        <begin position="944"/>
        <end position="953"/>
    </location>
</feature>
<feature type="compositionally biased region" description="Polar residues" evidence="9">
    <location>
        <begin position="166"/>
        <end position="178"/>
    </location>
</feature>
<evidence type="ECO:0000259" key="10">
    <source>
        <dbReference type="PROSITE" id="PS50157"/>
    </source>
</evidence>
<dbReference type="Proteomes" id="UP000019487">
    <property type="component" value="Unassembled WGS sequence"/>
</dbReference>